<evidence type="ECO:0008006" key="2">
    <source>
        <dbReference type="Google" id="ProtNLM"/>
    </source>
</evidence>
<gene>
    <name evidence="1" type="ORF">LCGC14_1607130</name>
</gene>
<proteinExistence type="predicted"/>
<evidence type="ECO:0000313" key="1">
    <source>
        <dbReference type="EMBL" id="KKM24235.1"/>
    </source>
</evidence>
<sequence>DFTNNESRQPLNESFVSMTNGEYFNTTEMQVDDDIYTGYNYTGVGEYRATYSFTDEYDGISGTDIGFVDAIGVGYSALIVSDYDGHRKVISNSRTGSFTHYPYNAISQVSGTIEFWMNEASLVVNEFILVEGVSNYLVIVDYDLDNTKIVLYHGNGVGGNTVVDTTVTGWAHIRITFDCATDTFSAWVNGVSKITDENFYSDNTATSVTRVGLASAGVNTGYYDAIGYSWDNDYMIGWNREEYVFFGDYNATYSFEDELIGEEGTTIDLIDTYVEDVGYSNITIDGGIAGHKKVLQLHQTAGGSITSYLSYDFPQLEIDMTIEFWIWMSGTSDWGNNLMFYFNEDSTNIVRIYFDYTLPGYIKTDTQEIASSAESFQEVWQHVKIILDDTANTFDFYLNGINMGTFNYRVPSTVGIDQNSIYIDFHVIGSSDYYIDAIDYSWSPGYSNGRNRLTENDDILGHYPASHSFPFDDVGSAPEGWDSAAYTVIGSAWQEHRKVLKLTRDGSNPIIERDFYTDITSGTIELYMGSDDVTQLSHLRLYDGASSVIQINLYDDKLQYRYDGAYNPILDPILDNKWYHIKLDFETSAGLYKGLAADTFYITIDGTQYGPYPFNNVAPHVDKIYFTCNSAAVYNYYVDAIDYSWDPYYSVGRNLNPTVANMLGQYPGTYSFESELVYASGTEIDGIDVMGVAYTAEIIESYAGHRKVLKVHRGGTYSHYPYHIIDQTSGIVELYIGASAYLVNIIIVEGATNLVLISFDPVANWIRMYYSATYVQITYTGDFPHIKMEFDTITDTHSIWVDGIKYIDNKPFYLDVFADSATRIIYTGANGVDFYFDAISYSWDDNYLIGDNLHYNNFLGSETFEGYNETESGFYYGTESFDYKTEEGVYYGTYDFRDEADGMSGTSIDFVDFVNLYDGGVEIVSSWQSHNKVLRLQDDATAGEDPHFHHNIVQTTSGTHEFWIGTNDVTKYWEFYTFEGGIGYINRLRISASSISYFDGGAWNVLIAVSNNILYHVQLVWRADNTQDIYINGVLEADNVSTDDNMVSGVNRIFFKCFGDSTDYLYLDAYGETEDTTSHGGLGYTVDYNILSQDIEPILEGGYEIDNI</sequence>
<reference evidence="1" key="1">
    <citation type="journal article" date="2015" name="Nature">
        <title>Complex archaea that bridge the gap between prokaryotes and eukaryotes.</title>
        <authorList>
            <person name="Spang A."/>
            <person name="Saw J.H."/>
            <person name="Jorgensen S.L."/>
            <person name="Zaremba-Niedzwiedzka K."/>
            <person name="Martijn J."/>
            <person name="Lind A.E."/>
            <person name="van Eijk R."/>
            <person name="Schleper C."/>
            <person name="Guy L."/>
            <person name="Ettema T.J."/>
        </authorList>
    </citation>
    <scope>NUCLEOTIDE SEQUENCE</scope>
</reference>
<dbReference type="AlphaFoldDB" id="A0A0F9L9F5"/>
<feature type="non-terminal residue" evidence="1">
    <location>
        <position position="1"/>
    </location>
</feature>
<comment type="caution">
    <text evidence="1">The sequence shown here is derived from an EMBL/GenBank/DDBJ whole genome shotgun (WGS) entry which is preliminary data.</text>
</comment>
<name>A0A0F9L9F5_9ZZZZ</name>
<protein>
    <recommendedName>
        <fullName evidence="2">LamG-like jellyroll fold domain-containing protein</fullName>
    </recommendedName>
</protein>
<dbReference type="SUPFAM" id="SSF49899">
    <property type="entry name" value="Concanavalin A-like lectins/glucanases"/>
    <property type="match status" value="1"/>
</dbReference>
<feature type="non-terminal residue" evidence="1">
    <location>
        <position position="1108"/>
    </location>
</feature>
<organism evidence="1">
    <name type="scientific">marine sediment metagenome</name>
    <dbReference type="NCBI Taxonomy" id="412755"/>
    <lineage>
        <taxon>unclassified sequences</taxon>
        <taxon>metagenomes</taxon>
        <taxon>ecological metagenomes</taxon>
    </lineage>
</organism>
<dbReference type="Gene3D" id="2.60.120.200">
    <property type="match status" value="2"/>
</dbReference>
<dbReference type="EMBL" id="LAZR01012965">
    <property type="protein sequence ID" value="KKM24235.1"/>
    <property type="molecule type" value="Genomic_DNA"/>
</dbReference>
<dbReference type="InterPro" id="IPR013320">
    <property type="entry name" value="ConA-like_dom_sf"/>
</dbReference>
<accession>A0A0F9L9F5</accession>